<dbReference type="SUPFAM" id="SSF52540">
    <property type="entry name" value="P-loop containing nucleoside triphosphate hydrolases"/>
    <property type="match status" value="1"/>
</dbReference>
<organism evidence="5 6">
    <name type="scientific">Clathrospora elynae</name>
    <dbReference type="NCBI Taxonomy" id="706981"/>
    <lineage>
        <taxon>Eukaryota</taxon>
        <taxon>Fungi</taxon>
        <taxon>Dikarya</taxon>
        <taxon>Ascomycota</taxon>
        <taxon>Pezizomycotina</taxon>
        <taxon>Dothideomycetes</taxon>
        <taxon>Pleosporomycetidae</taxon>
        <taxon>Pleosporales</taxon>
        <taxon>Diademaceae</taxon>
        <taxon>Clathrospora</taxon>
    </lineage>
</organism>
<dbReference type="OrthoDB" id="5925at2759"/>
<evidence type="ECO:0000256" key="1">
    <source>
        <dbReference type="ARBA" id="ARBA00022741"/>
    </source>
</evidence>
<evidence type="ECO:0000313" key="6">
    <source>
        <dbReference type="Proteomes" id="UP000800038"/>
    </source>
</evidence>
<dbReference type="GO" id="GO:0005634">
    <property type="term" value="C:nucleus"/>
    <property type="evidence" value="ECO:0007669"/>
    <property type="project" value="TreeGrafter"/>
</dbReference>
<dbReference type="InterPro" id="IPR027417">
    <property type="entry name" value="P-loop_NTPase"/>
</dbReference>
<evidence type="ECO:0000256" key="3">
    <source>
        <dbReference type="SAM" id="MobiDB-lite"/>
    </source>
</evidence>
<dbReference type="Gene3D" id="3.40.50.300">
    <property type="entry name" value="P-loop containing nucleotide triphosphate hydrolases"/>
    <property type="match status" value="1"/>
</dbReference>
<protein>
    <submittedName>
        <fullName evidence="5">P-loop containing nucleoside triphosphate hydrolase protein</fullName>
    </submittedName>
</protein>
<dbReference type="InterPro" id="IPR003959">
    <property type="entry name" value="ATPase_AAA_core"/>
</dbReference>
<dbReference type="PANTHER" id="PTHR45991">
    <property type="entry name" value="PACHYTENE CHECKPOINT PROTEIN 2"/>
    <property type="match status" value="1"/>
</dbReference>
<feature type="region of interest" description="Disordered" evidence="3">
    <location>
        <begin position="97"/>
        <end position="120"/>
    </location>
</feature>
<evidence type="ECO:0000259" key="4">
    <source>
        <dbReference type="SMART" id="SM00382"/>
    </source>
</evidence>
<reference evidence="5" key="1">
    <citation type="journal article" date="2020" name="Stud. Mycol.">
        <title>101 Dothideomycetes genomes: a test case for predicting lifestyles and emergence of pathogens.</title>
        <authorList>
            <person name="Haridas S."/>
            <person name="Albert R."/>
            <person name="Binder M."/>
            <person name="Bloem J."/>
            <person name="Labutti K."/>
            <person name="Salamov A."/>
            <person name="Andreopoulos B."/>
            <person name="Baker S."/>
            <person name="Barry K."/>
            <person name="Bills G."/>
            <person name="Bluhm B."/>
            <person name="Cannon C."/>
            <person name="Castanera R."/>
            <person name="Culley D."/>
            <person name="Daum C."/>
            <person name="Ezra D."/>
            <person name="Gonzalez J."/>
            <person name="Henrissat B."/>
            <person name="Kuo A."/>
            <person name="Liang C."/>
            <person name="Lipzen A."/>
            <person name="Lutzoni F."/>
            <person name="Magnuson J."/>
            <person name="Mondo S."/>
            <person name="Nolan M."/>
            <person name="Ohm R."/>
            <person name="Pangilinan J."/>
            <person name="Park H.-J."/>
            <person name="Ramirez L."/>
            <person name="Alfaro M."/>
            <person name="Sun H."/>
            <person name="Tritt A."/>
            <person name="Yoshinaga Y."/>
            <person name="Zwiers L.-H."/>
            <person name="Turgeon B."/>
            <person name="Goodwin S."/>
            <person name="Spatafora J."/>
            <person name="Crous P."/>
            <person name="Grigoriev I."/>
        </authorList>
    </citation>
    <scope>NUCLEOTIDE SEQUENCE</scope>
    <source>
        <strain evidence="5">CBS 161.51</strain>
    </source>
</reference>
<sequence>MVHDPGTLYVEVRLKNSTSGHYGGAKEARITVRKWILRHHTEVAVGMPLHLPSQLAKTIERADITGYSKSKQFPDLTFYKLAETNIEVVSYSLLTDSDAQSENSEDGHADDNSPTGQFESMSLPHQALDSIWESLIYADPIAELTLRTLIRAIKERHDVSSWRTASWQNTVLLHGPPGSGKTTLAQALAQRLSIRLSALLPSTKLLQVNAHALFSRFLGETAKQIGQLFKSVLEMALDDSQLTVVVFDEVETVAGSREKASQQNEPADTIRATNEILRGLDKCRKYSNIVFIFTTNLIGSLDSAFIDRCCIEKFISAPGTECVFGILRLQINQLIRKGLIGFDTLIYEKPPITSRDGASDPSAFEYSVQIPDRQWAQMHWPTNAITAVSELYRVATLASGLSGRKLKGLVTYARYEYLVDNPGDLRDLFVALEAVVREKTGQVKIGDGGQPDETAEMNSQTEGYESIDIAQFIAQLEANESG</sequence>
<keyword evidence="2" id="KW-0067">ATP-binding</keyword>
<dbReference type="PANTHER" id="PTHR45991:SF1">
    <property type="entry name" value="PACHYTENE CHECKPOINT PROTEIN 2 HOMOLOG"/>
    <property type="match status" value="1"/>
</dbReference>
<dbReference type="Pfam" id="PF00004">
    <property type="entry name" value="AAA"/>
    <property type="match status" value="1"/>
</dbReference>
<dbReference type="SMART" id="SM00382">
    <property type="entry name" value="AAA"/>
    <property type="match status" value="1"/>
</dbReference>
<keyword evidence="5" id="KW-0378">Hydrolase</keyword>
<dbReference type="InterPro" id="IPR003593">
    <property type="entry name" value="AAA+_ATPase"/>
</dbReference>
<proteinExistence type="predicted"/>
<keyword evidence="6" id="KW-1185">Reference proteome</keyword>
<dbReference type="Proteomes" id="UP000800038">
    <property type="component" value="Unassembled WGS sequence"/>
</dbReference>
<evidence type="ECO:0000256" key="2">
    <source>
        <dbReference type="ARBA" id="ARBA00022840"/>
    </source>
</evidence>
<dbReference type="GO" id="GO:0007131">
    <property type="term" value="P:reciprocal meiotic recombination"/>
    <property type="evidence" value="ECO:0007669"/>
    <property type="project" value="TreeGrafter"/>
</dbReference>
<dbReference type="GO" id="GO:0051598">
    <property type="term" value="P:meiotic recombination checkpoint signaling"/>
    <property type="evidence" value="ECO:0007669"/>
    <property type="project" value="TreeGrafter"/>
</dbReference>
<dbReference type="InterPro" id="IPR044539">
    <property type="entry name" value="Pch2-like"/>
</dbReference>
<feature type="domain" description="AAA+ ATPase" evidence="4">
    <location>
        <begin position="167"/>
        <end position="316"/>
    </location>
</feature>
<dbReference type="GO" id="GO:0016887">
    <property type="term" value="F:ATP hydrolysis activity"/>
    <property type="evidence" value="ECO:0007669"/>
    <property type="project" value="InterPro"/>
</dbReference>
<dbReference type="GO" id="GO:0005694">
    <property type="term" value="C:chromosome"/>
    <property type="evidence" value="ECO:0007669"/>
    <property type="project" value="TreeGrafter"/>
</dbReference>
<dbReference type="EMBL" id="ML976032">
    <property type="protein sequence ID" value="KAF1942687.1"/>
    <property type="molecule type" value="Genomic_DNA"/>
</dbReference>
<name>A0A6A5T0K7_9PLEO</name>
<dbReference type="AlphaFoldDB" id="A0A6A5T0K7"/>
<dbReference type="GO" id="GO:0005524">
    <property type="term" value="F:ATP binding"/>
    <property type="evidence" value="ECO:0007669"/>
    <property type="project" value="UniProtKB-KW"/>
</dbReference>
<evidence type="ECO:0000313" key="5">
    <source>
        <dbReference type="EMBL" id="KAF1942687.1"/>
    </source>
</evidence>
<keyword evidence="1" id="KW-0547">Nucleotide-binding</keyword>
<accession>A0A6A5T0K7</accession>
<gene>
    <name evidence="5" type="ORF">EJ02DRAFT_454003</name>
</gene>